<dbReference type="OrthoDB" id="348358at2759"/>
<name>U6G8Q7_9EIME</name>
<accession>U6G8Q7</accession>
<gene>
    <name evidence="2" type="ORF">EPH_0025570</name>
</gene>
<dbReference type="VEuPathDB" id="ToxoDB:EPH_0025570"/>
<proteinExistence type="predicted"/>
<evidence type="ECO:0000256" key="1">
    <source>
        <dbReference type="SAM" id="MobiDB-lite"/>
    </source>
</evidence>
<reference evidence="2" key="1">
    <citation type="submission" date="2013-10" db="EMBL/GenBank/DDBJ databases">
        <title>Genomic analysis of the causative agents of coccidiosis in chickens.</title>
        <authorList>
            <person name="Reid A.J."/>
            <person name="Blake D."/>
            <person name="Billington K."/>
            <person name="Browne H."/>
            <person name="Dunn M."/>
            <person name="Hung S."/>
            <person name="Kawahara F."/>
            <person name="Miranda-Saavedra D."/>
            <person name="Mourier T."/>
            <person name="Nagra H."/>
            <person name="Otto T.D."/>
            <person name="Rawlings N."/>
            <person name="Sanchez A."/>
            <person name="Sanders M."/>
            <person name="Subramaniam C."/>
            <person name="Tay Y."/>
            <person name="Dear P."/>
            <person name="Doerig C."/>
            <person name="Gruber A."/>
            <person name="Parkinson J."/>
            <person name="Shirley M."/>
            <person name="Wan K.L."/>
            <person name="Berriman M."/>
            <person name="Tomley F."/>
            <person name="Pain A."/>
        </authorList>
    </citation>
    <scope>NUCLEOTIDE SEQUENCE [LARGE SCALE GENOMIC DNA]</scope>
    <source>
        <strain evidence="2">Houghton</strain>
    </source>
</reference>
<feature type="compositionally biased region" description="Basic and acidic residues" evidence="1">
    <location>
        <begin position="139"/>
        <end position="148"/>
    </location>
</feature>
<feature type="compositionally biased region" description="Polar residues" evidence="1">
    <location>
        <begin position="159"/>
        <end position="169"/>
    </location>
</feature>
<protein>
    <submittedName>
        <fullName evidence="2">Uncharacterized protein</fullName>
    </submittedName>
</protein>
<feature type="compositionally biased region" description="Basic and acidic residues" evidence="1">
    <location>
        <begin position="34"/>
        <end position="80"/>
    </location>
</feature>
<dbReference type="EMBL" id="HG691098">
    <property type="protein sequence ID" value="CDI75723.1"/>
    <property type="molecule type" value="Genomic_DNA"/>
</dbReference>
<organism evidence="2 3">
    <name type="scientific">Eimeria praecox</name>
    <dbReference type="NCBI Taxonomy" id="51316"/>
    <lineage>
        <taxon>Eukaryota</taxon>
        <taxon>Sar</taxon>
        <taxon>Alveolata</taxon>
        <taxon>Apicomplexa</taxon>
        <taxon>Conoidasida</taxon>
        <taxon>Coccidia</taxon>
        <taxon>Eucoccidiorida</taxon>
        <taxon>Eimeriorina</taxon>
        <taxon>Eimeriidae</taxon>
        <taxon>Eimeria</taxon>
    </lineage>
</organism>
<keyword evidence="3" id="KW-1185">Reference proteome</keyword>
<dbReference type="Proteomes" id="UP000018201">
    <property type="component" value="Unassembled WGS sequence"/>
</dbReference>
<dbReference type="AlphaFoldDB" id="U6G8Q7"/>
<reference evidence="2" key="2">
    <citation type="submission" date="2013-10" db="EMBL/GenBank/DDBJ databases">
        <authorList>
            <person name="Aslett M."/>
        </authorList>
    </citation>
    <scope>NUCLEOTIDE SEQUENCE [LARGE SCALE GENOMIC DNA]</scope>
    <source>
        <strain evidence="2">Houghton</strain>
    </source>
</reference>
<evidence type="ECO:0000313" key="2">
    <source>
        <dbReference type="EMBL" id="CDI75723.1"/>
    </source>
</evidence>
<feature type="region of interest" description="Disordered" evidence="1">
    <location>
        <begin position="205"/>
        <end position="227"/>
    </location>
</feature>
<sequence length="269" mass="29488">MSKASLAASEGKDSDGIERQQISSLEDSVAEINRNAKEHSEKFHWAPREERSSQGKQRNDPEGMDKTVEEAECPKNDGSLKQHSTRVQKQKKSDDAKQCSMVDKPKSLAAPVAEAIEKKKKSEKQRHNSNAAKNVISRHTMETPRQDVSEGSCKLQRGNAASNQTNGNNLELKKDGLALPCTGETKLPKAAKAADPMPTSHKITIESQGIQSEPVAGTGPAEQRLTSGCQNRESHFCEDKQLADQTTLFGIECRVRPESAHSAKWISFA</sequence>
<evidence type="ECO:0000313" key="3">
    <source>
        <dbReference type="Proteomes" id="UP000018201"/>
    </source>
</evidence>
<feature type="region of interest" description="Disordered" evidence="1">
    <location>
        <begin position="1"/>
        <end position="171"/>
    </location>
</feature>